<dbReference type="AlphaFoldDB" id="A0A915DZ26"/>
<dbReference type="GO" id="GO:0000786">
    <property type="term" value="C:nucleosome"/>
    <property type="evidence" value="ECO:0007669"/>
    <property type="project" value="InterPro"/>
</dbReference>
<sequence length="128" mass="14330">MISSLDLDSFDICNPTIPYICCFSCSSCEIHCLIRFRKRPVLRTCLCLRALVCNSGWSSSPSYEKGQLRGSSGAGASIYMAAVLEYLCAELLELAAMLLGTIRRFESIRVTCSWLSETMRNSTSFWLM</sequence>
<protein>
    <submittedName>
        <fullName evidence="2">Histone H2A</fullName>
    </submittedName>
</protein>
<dbReference type="WBParaSite" id="jg2498">
    <property type="protein sequence ID" value="jg2498"/>
    <property type="gene ID" value="jg2498"/>
</dbReference>
<evidence type="ECO:0000313" key="1">
    <source>
        <dbReference type="Proteomes" id="UP000887574"/>
    </source>
</evidence>
<evidence type="ECO:0000313" key="2">
    <source>
        <dbReference type="WBParaSite" id="jg2498"/>
    </source>
</evidence>
<proteinExistence type="predicted"/>
<keyword evidence="1" id="KW-1185">Reference proteome</keyword>
<dbReference type="InterPro" id="IPR009072">
    <property type="entry name" value="Histone-fold"/>
</dbReference>
<dbReference type="Gene3D" id="1.10.20.10">
    <property type="entry name" value="Histone, subunit A"/>
    <property type="match status" value="1"/>
</dbReference>
<reference evidence="2" key="1">
    <citation type="submission" date="2022-11" db="UniProtKB">
        <authorList>
            <consortium name="WormBaseParasite"/>
        </authorList>
    </citation>
    <scope>IDENTIFICATION</scope>
</reference>
<dbReference type="GO" id="GO:0046982">
    <property type="term" value="F:protein heterodimerization activity"/>
    <property type="evidence" value="ECO:0007669"/>
    <property type="project" value="InterPro"/>
</dbReference>
<dbReference type="PRINTS" id="PR00620">
    <property type="entry name" value="HISTONEH2A"/>
</dbReference>
<accession>A0A915DZ26</accession>
<dbReference type="InterPro" id="IPR002119">
    <property type="entry name" value="Histone_H2A"/>
</dbReference>
<dbReference type="GO" id="GO:0003677">
    <property type="term" value="F:DNA binding"/>
    <property type="evidence" value="ECO:0007669"/>
    <property type="project" value="InterPro"/>
</dbReference>
<dbReference type="Proteomes" id="UP000887574">
    <property type="component" value="Unplaced"/>
</dbReference>
<dbReference type="SUPFAM" id="SSF47113">
    <property type="entry name" value="Histone-fold"/>
    <property type="match status" value="1"/>
</dbReference>
<name>A0A915DZ26_9BILA</name>
<organism evidence="1 2">
    <name type="scientific">Ditylenchus dipsaci</name>
    <dbReference type="NCBI Taxonomy" id="166011"/>
    <lineage>
        <taxon>Eukaryota</taxon>
        <taxon>Metazoa</taxon>
        <taxon>Ecdysozoa</taxon>
        <taxon>Nematoda</taxon>
        <taxon>Chromadorea</taxon>
        <taxon>Rhabditida</taxon>
        <taxon>Tylenchina</taxon>
        <taxon>Tylenchomorpha</taxon>
        <taxon>Sphaerularioidea</taxon>
        <taxon>Anguinidae</taxon>
        <taxon>Anguininae</taxon>
        <taxon>Ditylenchus</taxon>
    </lineage>
</organism>
<dbReference type="GO" id="GO:0030527">
    <property type="term" value="F:structural constituent of chromatin"/>
    <property type="evidence" value="ECO:0007669"/>
    <property type="project" value="InterPro"/>
</dbReference>